<feature type="non-terminal residue" evidence="1">
    <location>
        <position position="1"/>
    </location>
</feature>
<dbReference type="Proteomes" id="UP000004750">
    <property type="component" value="Unassembled WGS sequence"/>
</dbReference>
<reference evidence="1 2" key="1">
    <citation type="submission" date="2011-08" db="EMBL/GenBank/DDBJ databases">
        <authorList>
            <person name="Weinstock G."/>
            <person name="Sodergren E."/>
            <person name="Clifton S."/>
            <person name="Fulton L."/>
            <person name="Fulton B."/>
            <person name="Courtney L."/>
            <person name="Fronick C."/>
            <person name="Harrison M."/>
            <person name="Strong C."/>
            <person name="Farmer C."/>
            <person name="Delahaunty K."/>
            <person name="Markovic C."/>
            <person name="Hall O."/>
            <person name="Minx P."/>
            <person name="Tomlinson C."/>
            <person name="Mitreva M."/>
            <person name="Hou S."/>
            <person name="Chen J."/>
            <person name="Wollam A."/>
            <person name="Pepin K.H."/>
            <person name="Johnson M."/>
            <person name="Bhonagiri V."/>
            <person name="Zhang X."/>
            <person name="Suruliraj S."/>
            <person name="Warren W."/>
            <person name="Chinwalla A."/>
            <person name="Mardis E.R."/>
            <person name="Wilson R.K."/>
        </authorList>
    </citation>
    <scope>NUCLEOTIDE SEQUENCE [LARGE SCALE GENOMIC DNA]</scope>
    <source>
        <strain evidence="1 2">F0432</strain>
    </source>
</reference>
<name>G9ZJ77_9GAMM</name>
<comment type="caution">
    <text evidence="1">The sequence shown here is derived from an EMBL/GenBank/DDBJ whole genome shotgun (WGS) entry which is preliminary data.</text>
</comment>
<organism evidence="1 2">
    <name type="scientific">Cardiobacterium valvarum F0432</name>
    <dbReference type="NCBI Taxonomy" id="797473"/>
    <lineage>
        <taxon>Bacteria</taxon>
        <taxon>Pseudomonadati</taxon>
        <taxon>Pseudomonadota</taxon>
        <taxon>Gammaproteobacteria</taxon>
        <taxon>Cardiobacteriales</taxon>
        <taxon>Cardiobacteriaceae</taxon>
        <taxon>Cardiobacterium</taxon>
    </lineage>
</organism>
<dbReference type="RefSeq" id="WP_006986830.1">
    <property type="nucleotide sequence ID" value="NZ_JH417967.1"/>
</dbReference>
<protein>
    <submittedName>
        <fullName evidence="1">Uncharacterized protein</fullName>
    </submittedName>
</protein>
<evidence type="ECO:0000313" key="1">
    <source>
        <dbReference type="EMBL" id="EHM50521.1"/>
    </source>
</evidence>
<sequence length="73" mass="8259">PGCAGNDNVFPVFQFTAARRRLRNPGLAALRVDAVSIHSRPKAAALCAKIREESVKYNYPFANLFRQQRVWQV</sequence>
<accession>G9ZJ77</accession>
<dbReference type="EMBL" id="AGCM01000180">
    <property type="protein sequence ID" value="EHM50521.1"/>
    <property type="molecule type" value="Genomic_DNA"/>
</dbReference>
<proteinExistence type="predicted"/>
<evidence type="ECO:0000313" key="2">
    <source>
        <dbReference type="Proteomes" id="UP000004750"/>
    </source>
</evidence>
<dbReference type="HOGENOM" id="CLU_2693373_0_0_6"/>
<gene>
    <name evidence="1" type="ORF">HMPREF9080_02846</name>
</gene>
<dbReference type="AlphaFoldDB" id="G9ZJ77"/>